<dbReference type="AlphaFoldDB" id="A0A645BGZ0"/>
<dbReference type="PROSITE" id="PS50943">
    <property type="entry name" value="HTH_CROC1"/>
    <property type="match status" value="1"/>
</dbReference>
<dbReference type="SMART" id="SM00530">
    <property type="entry name" value="HTH_XRE"/>
    <property type="match status" value="1"/>
</dbReference>
<protein>
    <recommendedName>
        <fullName evidence="1">HTH cro/C1-type domain-containing protein</fullName>
    </recommendedName>
</protein>
<evidence type="ECO:0000259" key="1">
    <source>
        <dbReference type="PROSITE" id="PS50943"/>
    </source>
</evidence>
<dbReference type="InterPro" id="IPR001387">
    <property type="entry name" value="Cro/C1-type_HTH"/>
</dbReference>
<dbReference type="Gene3D" id="1.10.260.40">
    <property type="entry name" value="lambda repressor-like DNA-binding domains"/>
    <property type="match status" value="1"/>
</dbReference>
<dbReference type="Pfam" id="PF01381">
    <property type="entry name" value="HTH_3"/>
    <property type="match status" value="1"/>
</dbReference>
<dbReference type="CDD" id="cd00093">
    <property type="entry name" value="HTH_XRE"/>
    <property type="match status" value="1"/>
</dbReference>
<dbReference type="SUPFAM" id="SSF47413">
    <property type="entry name" value="lambda repressor-like DNA-binding domains"/>
    <property type="match status" value="1"/>
</dbReference>
<name>A0A645BGZ0_9ZZZZ</name>
<feature type="domain" description="HTH cro/C1-type" evidence="1">
    <location>
        <begin position="18"/>
        <end position="70"/>
    </location>
</feature>
<reference evidence="2" key="1">
    <citation type="submission" date="2019-08" db="EMBL/GenBank/DDBJ databases">
        <authorList>
            <person name="Kucharzyk K."/>
            <person name="Murdoch R.W."/>
            <person name="Higgins S."/>
            <person name="Loffler F."/>
        </authorList>
    </citation>
    <scope>NUCLEOTIDE SEQUENCE</scope>
</reference>
<dbReference type="GO" id="GO:0003677">
    <property type="term" value="F:DNA binding"/>
    <property type="evidence" value="ECO:0007669"/>
    <property type="project" value="InterPro"/>
</dbReference>
<organism evidence="2">
    <name type="scientific">bioreactor metagenome</name>
    <dbReference type="NCBI Taxonomy" id="1076179"/>
    <lineage>
        <taxon>unclassified sequences</taxon>
        <taxon>metagenomes</taxon>
        <taxon>ecological metagenomes</taxon>
    </lineage>
</organism>
<accession>A0A645BGZ0</accession>
<gene>
    <name evidence="2" type="ORF">SDC9_107878</name>
</gene>
<comment type="caution">
    <text evidence="2">The sequence shown here is derived from an EMBL/GenBank/DDBJ whole genome shotgun (WGS) entry which is preliminary data.</text>
</comment>
<dbReference type="InterPro" id="IPR010982">
    <property type="entry name" value="Lambda_DNA-bd_dom_sf"/>
</dbReference>
<dbReference type="EMBL" id="VSSQ01018109">
    <property type="protein sequence ID" value="MPM61024.1"/>
    <property type="molecule type" value="Genomic_DNA"/>
</dbReference>
<sequence length="102" mass="11559">MIALISPSKAQRLLAENIREHRLQRNLTQEELSSRSGVPLSTLRKFEQQGVISLESFLKLLMVLGMLDNVVKATKMETIPFSSIDEVIALNNAPKRKRGRRT</sequence>
<evidence type="ECO:0000313" key="2">
    <source>
        <dbReference type="EMBL" id="MPM61024.1"/>
    </source>
</evidence>
<proteinExistence type="predicted"/>